<feature type="transmembrane region" description="Helical" evidence="10">
    <location>
        <begin position="20"/>
        <end position="39"/>
    </location>
</feature>
<protein>
    <submittedName>
        <fullName evidence="11">Trk system potassium uptake protein TrkH</fullName>
    </submittedName>
</protein>
<name>A0ABV2LQ32_9BACL</name>
<feature type="transmembrane region" description="Helical" evidence="10">
    <location>
        <begin position="412"/>
        <end position="433"/>
    </location>
</feature>
<feature type="transmembrane region" description="Helical" evidence="10">
    <location>
        <begin position="316"/>
        <end position="334"/>
    </location>
</feature>
<evidence type="ECO:0000256" key="7">
    <source>
        <dbReference type="ARBA" id="ARBA00022989"/>
    </source>
</evidence>
<proteinExistence type="predicted"/>
<keyword evidence="6" id="KW-0630">Potassium</keyword>
<keyword evidence="2" id="KW-0813">Transport</keyword>
<evidence type="ECO:0000256" key="5">
    <source>
        <dbReference type="ARBA" id="ARBA00022692"/>
    </source>
</evidence>
<comment type="subcellular location">
    <subcellularLocation>
        <location evidence="1">Cell membrane</location>
        <topology evidence="1">Multi-pass membrane protein</topology>
    </subcellularLocation>
</comment>
<evidence type="ECO:0000313" key="12">
    <source>
        <dbReference type="Proteomes" id="UP001549097"/>
    </source>
</evidence>
<sequence length="450" mass="49250">MALHVKKHKRFLHNPIKLSPPQFLATLFLFLIFVGMCLLKLPIAHEESLSWVDAFFIATSAATVTGLATVDPGSTFTLFGEVVILFLIQVGGLGVMSFASLVVIMMGRKISIKQRVLMQEALNQPSIGGVIRLVRNLFIFSISIQIVAIFFLSLRLVPDLGVSKGIYYSIFHVISAYNNAGFSLWSDGLMGYVGDPMMNIVISFLIITGGIGFTVLVDIWVSKRWKTLSLHSRVMLLSTLIINIVAILFFYLFEFNNPKTIGMLSGAEQFWASYFQGISPRTAGFNSIDMTAINPGTSLLMILLMFVGAGSTSTGGGIKLTTFVVIIFTVAAFLKGKEDTVVMKRTIRNAVVYRALAITTISILFIFAALFIITFVQKDTSFMVIVFEVVSAFGTVGLSMGLTPDLTVIGKIVICVVMVFGKLGPLTLAFSLAKQTRDNIRYPDGEVFTG</sequence>
<feature type="transmembrane region" description="Helical" evidence="10">
    <location>
        <begin position="51"/>
        <end position="70"/>
    </location>
</feature>
<evidence type="ECO:0000256" key="6">
    <source>
        <dbReference type="ARBA" id="ARBA00022958"/>
    </source>
</evidence>
<dbReference type="Proteomes" id="UP001549097">
    <property type="component" value="Unassembled WGS sequence"/>
</dbReference>
<evidence type="ECO:0000256" key="10">
    <source>
        <dbReference type="SAM" id="Phobius"/>
    </source>
</evidence>
<keyword evidence="8" id="KW-0406">Ion transport</keyword>
<feature type="transmembrane region" description="Helical" evidence="10">
    <location>
        <begin position="355"/>
        <end position="376"/>
    </location>
</feature>
<feature type="transmembrane region" description="Helical" evidence="10">
    <location>
        <begin position="133"/>
        <end position="154"/>
    </location>
</feature>
<dbReference type="Pfam" id="PF02386">
    <property type="entry name" value="TrkH"/>
    <property type="match status" value="1"/>
</dbReference>
<keyword evidence="9 10" id="KW-0472">Membrane</keyword>
<dbReference type="PANTHER" id="PTHR32024">
    <property type="entry name" value="TRK SYSTEM POTASSIUM UPTAKE PROTEIN TRKG-RELATED"/>
    <property type="match status" value="1"/>
</dbReference>
<keyword evidence="12" id="KW-1185">Reference proteome</keyword>
<evidence type="ECO:0000313" key="11">
    <source>
        <dbReference type="EMBL" id="MET3729682.1"/>
    </source>
</evidence>
<keyword evidence="7 10" id="KW-1133">Transmembrane helix</keyword>
<keyword evidence="3" id="KW-1003">Cell membrane</keyword>
<gene>
    <name evidence="11" type="ORF">ABID52_003263</name>
</gene>
<dbReference type="InterPro" id="IPR004772">
    <property type="entry name" value="TrkH"/>
</dbReference>
<dbReference type="RefSeq" id="WP_233096373.1">
    <property type="nucleotide sequence ID" value="NZ_JAEACF010000001.1"/>
</dbReference>
<feature type="transmembrane region" description="Helical" evidence="10">
    <location>
        <begin position="197"/>
        <end position="222"/>
    </location>
</feature>
<evidence type="ECO:0000256" key="2">
    <source>
        <dbReference type="ARBA" id="ARBA00022448"/>
    </source>
</evidence>
<keyword evidence="4" id="KW-0633">Potassium transport</keyword>
<comment type="caution">
    <text evidence="11">The sequence shown here is derived from an EMBL/GenBank/DDBJ whole genome shotgun (WGS) entry which is preliminary data.</text>
</comment>
<dbReference type="InterPro" id="IPR003445">
    <property type="entry name" value="Cat_transpt"/>
</dbReference>
<dbReference type="NCBIfam" id="TIGR00933">
    <property type="entry name" value="2a38"/>
    <property type="match status" value="1"/>
</dbReference>
<evidence type="ECO:0000256" key="8">
    <source>
        <dbReference type="ARBA" id="ARBA00023065"/>
    </source>
</evidence>
<organism evidence="11 12">
    <name type="scientific">Fictibacillus halophilus</name>
    <dbReference type="NCBI Taxonomy" id="1610490"/>
    <lineage>
        <taxon>Bacteria</taxon>
        <taxon>Bacillati</taxon>
        <taxon>Bacillota</taxon>
        <taxon>Bacilli</taxon>
        <taxon>Bacillales</taxon>
        <taxon>Fictibacillaceae</taxon>
        <taxon>Fictibacillus</taxon>
    </lineage>
</organism>
<evidence type="ECO:0000256" key="4">
    <source>
        <dbReference type="ARBA" id="ARBA00022538"/>
    </source>
</evidence>
<evidence type="ECO:0000256" key="9">
    <source>
        <dbReference type="ARBA" id="ARBA00023136"/>
    </source>
</evidence>
<evidence type="ECO:0000256" key="1">
    <source>
        <dbReference type="ARBA" id="ARBA00004651"/>
    </source>
</evidence>
<dbReference type="PANTHER" id="PTHR32024:SF1">
    <property type="entry name" value="KTR SYSTEM POTASSIUM UPTAKE PROTEIN B"/>
    <property type="match status" value="1"/>
</dbReference>
<reference evidence="11 12" key="1">
    <citation type="submission" date="2024-06" db="EMBL/GenBank/DDBJ databases">
        <title>Genomic Encyclopedia of Type Strains, Phase IV (KMG-IV): sequencing the most valuable type-strain genomes for metagenomic binning, comparative biology and taxonomic classification.</title>
        <authorList>
            <person name="Goeker M."/>
        </authorList>
    </citation>
    <scope>NUCLEOTIDE SEQUENCE [LARGE SCALE GENOMIC DNA]</scope>
    <source>
        <strain evidence="11 12">DSM 100124</strain>
    </source>
</reference>
<feature type="transmembrane region" description="Helical" evidence="10">
    <location>
        <begin position="382"/>
        <end position="400"/>
    </location>
</feature>
<accession>A0ABV2LQ32</accession>
<keyword evidence="5 10" id="KW-0812">Transmembrane</keyword>
<dbReference type="EMBL" id="JBEPMP010000001">
    <property type="protein sequence ID" value="MET3729682.1"/>
    <property type="molecule type" value="Genomic_DNA"/>
</dbReference>
<feature type="transmembrane region" description="Helical" evidence="10">
    <location>
        <begin position="82"/>
        <end position="105"/>
    </location>
</feature>
<feature type="transmembrane region" description="Helical" evidence="10">
    <location>
        <begin position="234"/>
        <end position="253"/>
    </location>
</feature>
<evidence type="ECO:0000256" key="3">
    <source>
        <dbReference type="ARBA" id="ARBA00022475"/>
    </source>
</evidence>